<evidence type="ECO:0000256" key="6">
    <source>
        <dbReference type="ARBA" id="ARBA00022490"/>
    </source>
</evidence>
<feature type="domain" description="Svf1-like C-terminal" evidence="18">
    <location>
        <begin position="215"/>
        <end position="378"/>
    </location>
</feature>
<keyword evidence="11" id="KW-0539">Nucleus</keyword>
<keyword evidence="6" id="KW-0963">Cytoplasm</keyword>
<dbReference type="Proteomes" id="UP000630445">
    <property type="component" value="Unassembled WGS sequence"/>
</dbReference>
<comment type="caution">
    <text evidence="19">The sequence shown here is derived from an EMBL/GenBank/DDBJ whole genome shotgun (WGS) entry which is preliminary data.</text>
</comment>
<evidence type="ECO:0000256" key="1">
    <source>
        <dbReference type="ARBA" id="ARBA00004123"/>
    </source>
</evidence>
<sequence>MNWLKSTLASVAGTQEPVYGPEAIRSVAQQAQQTPYTELTKDDLRWRAYQYTNVETETFYVMADNGTLVMVQVIYSNIAGIHTTAQFNSKIFNLKGDQPHIWHSDPLYNFMFDESMLSFGADNLALTLNEEGNAYTIKSAVNEDSLVNLTFTRAAPGFVVGKDGTSYFGTDPANPWGSMMHSFWPRCRVEGTITTKEKTYDLAGRGMFIHAIQGMKPHHAAARWNFVNFQTPTYSAFMMEYTTPPSYGSTVVNVGGIVKDDEIIYAGATNSATHTASAHDADSDWPAPTSIKWVWEGKSKDEKDIRAELEGPLGNRLDRIDVMAEVPGFVKTIAGSVAGTRPYIFQYSPQEKLSLKLKIGDEEISEEGSMFSEATFIS</sequence>
<evidence type="ECO:0000256" key="10">
    <source>
        <dbReference type="ARBA" id="ARBA00023136"/>
    </source>
</evidence>
<dbReference type="InterPro" id="IPR013931">
    <property type="entry name" value="Svf1-like_N"/>
</dbReference>
<evidence type="ECO:0000256" key="11">
    <source>
        <dbReference type="ARBA" id="ARBA00023242"/>
    </source>
</evidence>
<evidence type="ECO:0000256" key="8">
    <source>
        <dbReference type="ARBA" id="ARBA00023034"/>
    </source>
</evidence>
<reference evidence="19" key="1">
    <citation type="submission" date="2020-06" db="EMBL/GenBank/DDBJ databases">
        <title>Draft genome sequences of strains closely related to Aspergillus parafelis and Aspergillus hiratsukae.</title>
        <authorList>
            <person name="Dos Santos R.A.C."/>
            <person name="Rivero-Menendez O."/>
            <person name="Steenwyk J.L."/>
            <person name="Mead M.E."/>
            <person name="Goldman G.H."/>
            <person name="Alastruey-Izquierdo A."/>
            <person name="Rokas A."/>
        </authorList>
    </citation>
    <scope>NUCLEOTIDE SEQUENCE</scope>
    <source>
        <strain evidence="19">CNM-CM5793</strain>
        <strain evidence="20">CNM-CM6106</strain>
    </source>
</reference>
<dbReference type="PANTHER" id="PTHR47107:SF1">
    <property type="entry name" value="CERAMIDE-BINDING PROTEIN SVF1-RELATED"/>
    <property type="match status" value="1"/>
</dbReference>
<dbReference type="InterPro" id="IPR033394">
    <property type="entry name" value="Svf1-like_C"/>
</dbReference>
<evidence type="ECO:0000256" key="2">
    <source>
        <dbReference type="ARBA" id="ARBA00004406"/>
    </source>
</evidence>
<dbReference type="PANTHER" id="PTHR47107">
    <property type="entry name" value="SVF1-LIKE PROTEIN YDR222W-RELATED"/>
    <property type="match status" value="1"/>
</dbReference>
<comment type="similarity">
    <text evidence="4">Belongs to the SVF1 family.</text>
</comment>
<evidence type="ECO:0000256" key="5">
    <source>
        <dbReference type="ARBA" id="ARBA00022448"/>
    </source>
</evidence>
<protein>
    <recommendedName>
        <fullName evidence="15">Ceramide-binding protein SVF1</fullName>
    </recommendedName>
    <alternativeName>
        <fullName evidence="14">Ceramide-binding protein svf1</fullName>
    </alternativeName>
    <alternativeName>
        <fullName evidence="16">Survival factor 1</fullName>
    </alternativeName>
</protein>
<evidence type="ECO:0000259" key="17">
    <source>
        <dbReference type="Pfam" id="PF08622"/>
    </source>
</evidence>
<feature type="domain" description="Svf1-like N-terminal" evidence="17">
    <location>
        <begin position="54"/>
        <end position="213"/>
    </location>
</feature>
<dbReference type="InterPro" id="IPR051385">
    <property type="entry name" value="Ceramide-binding_SVF1"/>
</dbReference>
<accession>A0A8H6P307</accession>
<dbReference type="GO" id="GO:0005634">
    <property type="term" value="C:nucleus"/>
    <property type="evidence" value="ECO:0007669"/>
    <property type="project" value="UniProtKB-SubCell"/>
</dbReference>
<dbReference type="GO" id="GO:0006979">
    <property type="term" value="P:response to oxidative stress"/>
    <property type="evidence" value="ECO:0007669"/>
    <property type="project" value="InterPro"/>
</dbReference>
<evidence type="ECO:0000313" key="20">
    <source>
        <dbReference type="EMBL" id="KAF7167658.1"/>
    </source>
</evidence>
<dbReference type="InterPro" id="IPR023374">
    <property type="entry name" value="AttH-like_dom_sf"/>
</dbReference>
<dbReference type="AlphaFoldDB" id="A0A8H6P307"/>
<keyword evidence="21" id="KW-1185">Reference proteome</keyword>
<keyword evidence="10" id="KW-0472">Membrane</keyword>
<keyword evidence="9" id="KW-0445">Lipid transport</keyword>
<evidence type="ECO:0000256" key="12">
    <source>
        <dbReference type="ARBA" id="ARBA00046302"/>
    </source>
</evidence>
<comment type="subcellular location">
    <subcellularLocation>
        <location evidence="3">Cytoplasm</location>
    </subcellularLocation>
    <subcellularLocation>
        <location evidence="2">Endoplasmic reticulum membrane</location>
        <topology evidence="2">Peripheral membrane protein</topology>
    </subcellularLocation>
    <subcellularLocation>
        <location evidence="12">Golgi apparatus</location>
        <location evidence="12">cis-Golgi network membrane</location>
        <topology evidence="12">Peripheral membrane protein</topology>
    </subcellularLocation>
    <subcellularLocation>
        <location evidence="1">Nucleus</location>
    </subcellularLocation>
</comment>
<gene>
    <name evidence="19" type="ORF">CNMCM5793_003222</name>
    <name evidence="20" type="ORF">CNMCM6106_003110</name>
</gene>
<comment type="function">
    <text evidence="13">Ceramide-binding protein that may transfer ceramides from the endoplasmic reticulum membrane to the cis-Golgi network membrane, and is thereby required for the biosynthesis of complex sphingolipids.</text>
</comment>
<evidence type="ECO:0000256" key="9">
    <source>
        <dbReference type="ARBA" id="ARBA00023055"/>
    </source>
</evidence>
<dbReference type="EMBL" id="JACBAD010002111">
    <property type="protein sequence ID" value="KAF7115719.1"/>
    <property type="molecule type" value="Genomic_DNA"/>
</dbReference>
<evidence type="ECO:0000256" key="7">
    <source>
        <dbReference type="ARBA" id="ARBA00022824"/>
    </source>
</evidence>
<evidence type="ECO:0000259" key="18">
    <source>
        <dbReference type="Pfam" id="PF17187"/>
    </source>
</evidence>
<evidence type="ECO:0000256" key="3">
    <source>
        <dbReference type="ARBA" id="ARBA00004496"/>
    </source>
</evidence>
<dbReference type="Pfam" id="PF17187">
    <property type="entry name" value="Svf1_C"/>
    <property type="match status" value="1"/>
</dbReference>
<dbReference type="Gene3D" id="2.40.370.10">
    <property type="entry name" value="AttH-like domain"/>
    <property type="match status" value="1"/>
</dbReference>
<keyword evidence="8" id="KW-0333">Golgi apparatus</keyword>
<dbReference type="GO" id="GO:0005794">
    <property type="term" value="C:Golgi apparatus"/>
    <property type="evidence" value="ECO:0007669"/>
    <property type="project" value="UniProtKB-SubCell"/>
</dbReference>
<proteinExistence type="inferred from homology"/>
<dbReference type="SUPFAM" id="SSF159245">
    <property type="entry name" value="AttH-like"/>
    <property type="match status" value="1"/>
</dbReference>
<dbReference type="EMBL" id="JACBAF010002104">
    <property type="protein sequence ID" value="KAF7167658.1"/>
    <property type="molecule type" value="Genomic_DNA"/>
</dbReference>
<evidence type="ECO:0000313" key="21">
    <source>
        <dbReference type="Proteomes" id="UP000630445"/>
    </source>
</evidence>
<evidence type="ECO:0000256" key="14">
    <source>
        <dbReference type="ARBA" id="ARBA00069547"/>
    </source>
</evidence>
<keyword evidence="7" id="KW-0256">Endoplasmic reticulum</keyword>
<organism evidence="19 21">
    <name type="scientific">Aspergillus hiratsukae</name>
    <dbReference type="NCBI Taxonomy" id="1194566"/>
    <lineage>
        <taxon>Eukaryota</taxon>
        <taxon>Fungi</taxon>
        <taxon>Dikarya</taxon>
        <taxon>Ascomycota</taxon>
        <taxon>Pezizomycotina</taxon>
        <taxon>Eurotiomycetes</taxon>
        <taxon>Eurotiomycetidae</taxon>
        <taxon>Eurotiales</taxon>
        <taxon>Aspergillaceae</taxon>
        <taxon>Aspergillus</taxon>
        <taxon>Aspergillus subgen. Fumigati</taxon>
    </lineage>
</organism>
<dbReference type="Proteomes" id="UP000662466">
    <property type="component" value="Unassembled WGS sequence"/>
</dbReference>
<evidence type="ECO:0000256" key="16">
    <source>
        <dbReference type="ARBA" id="ARBA00081132"/>
    </source>
</evidence>
<evidence type="ECO:0000256" key="13">
    <source>
        <dbReference type="ARBA" id="ARBA00058755"/>
    </source>
</evidence>
<keyword evidence="5" id="KW-0813">Transport</keyword>
<evidence type="ECO:0000256" key="15">
    <source>
        <dbReference type="ARBA" id="ARBA00073016"/>
    </source>
</evidence>
<dbReference type="FunFam" id="2.40.370.10:FF:000001">
    <property type="entry name" value="Survival factor 1"/>
    <property type="match status" value="1"/>
</dbReference>
<dbReference type="GO" id="GO:0005789">
    <property type="term" value="C:endoplasmic reticulum membrane"/>
    <property type="evidence" value="ECO:0007669"/>
    <property type="project" value="UniProtKB-SubCell"/>
</dbReference>
<dbReference type="Pfam" id="PF08622">
    <property type="entry name" value="Svf1"/>
    <property type="match status" value="1"/>
</dbReference>
<evidence type="ECO:0000313" key="19">
    <source>
        <dbReference type="EMBL" id="KAF7115719.1"/>
    </source>
</evidence>
<name>A0A8H6P307_9EURO</name>
<evidence type="ECO:0000256" key="4">
    <source>
        <dbReference type="ARBA" id="ARBA00009069"/>
    </source>
</evidence>
<dbReference type="OrthoDB" id="2590239at2759"/>
<dbReference type="GO" id="GO:0006869">
    <property type="term" value="P:lipid transport"/>
    <property type="evidence" value="ECO:0007669"/>
    <property type="project" value="UniProtKB-KW"/>
</dbReference>